<feature type="compositionally biased region" description="Basic and acidic residues" evidence="1">
    <location>
        <begin position="206"/>
        <end position="219"/>
    </location>
</feature>
<feature type="compositionally biased region" description="Acidic residues" evidence="1">
    <location>
        <begin position="222"/>
        <end position="231"/>
    </location>
</feature>
<dbReference type="Proteomes" id="UP001151760">
    <property type="component" value="Unassembled WGS sequence"/>
</dbReference>
<reference evidence="2" key="2">
    <citation type="submission" date="2022-01" db="EMBL/GenBank/DDBJ databases">
        <authorList>
            <person name="Yamashiro T."/>
            <person name="Shiraishi A."/>
            <person name="Satake H."/>
            <person name="Nakayama K."/>
        </authorList>
    </citation>
    <scope>NUCLEOTIDE SEQUENCE</scope>
</reference>
<protein>
    <submittedName>
        <fullName evidence="2">Uncharacterized protein</fullName>
    </submittedName>
</protein>
<sequence>MLPNIPCPKECKIVGQLLVDHALSYALTATADVPAVYLQQFWIQEITYTVDLFHSTLKLPVETPAHPFIPPVTLKFNKPFLKIVGYQGSVDKVIAFYMKNLAQPWQKMFKVFNRCLTLRTSGHDQTKINILQIFHAVINIVHRLEEDYHSIKDDIPLYKDYAKEFVGRKRKGKQVARETSSPRKSLKITNKQQKPVSTTPPPLKDSGTKIEPKSHKENLETINDDDDDDDVIEKKEDDDNDDDDNDDDDNDDHNDHALTDSNATNDLIDDNLPRVKATVTALIYKEFADHVPKIIEELFKIHMKNNVINVHPTTSTSTVITTTADLQHKLYLKMKMNLQDQVVDPELWDVLKPKKVRKGRRHQKAQCLQEALHQSNQFKDLKILHLNINNNKTFNEEARLSIQYWKDSGHKRMYKINHKRVRDNPKEYFSYHMIIKVVRVTTEQQHRLDYMEQIIVMRENDKPDSFSEADFKYLNNNDIEDMYYLCLNKKVNYRENKLLNSLMMFIRSRVIWERVHDFQLGIESYQIKINLTAPTLIFPVMNLVEIVKFCDATLERVLKEVKLKIFETEFLKKASLLGELDLDIMKAYEREITKRIRHREQMRRWKSFVNGRPILSTMRHQ</sequence>
<dbReference type="EMBL" id="BQNB010019075">
    <property type="protein sequence ID" value="GJT81358.1"/>
    <property type="molecule type" value="Genomic_DNA"/>
</dbReference>
<feature type="region of interest" description="Disordered" evidence="1">
    <location>
        <begin position="169"/>
        <end position="268"/>
    </location>
</feature>
<gene>
    <name evidence="2" type="ORF">Tco_1055700</name>
</gene>
<evidence type="ECO:0000256" key="1">
    <source>
        <dbReference type="SAM" id="MobiDB-lite"/>
    </source>
</evidence>
<accession>A0ABQ5H0D7</accession>
<evidence type="ECO:0000313" key="2">
    <source>
        <dbReference type="EMBL" id="GJT81358.1"/>
    </source>
</evidence>
<feature type="compositionally biased region" description="Polar residues" evidence="1">
    <location>
        <begin position="177"/>
        <end position="197"/>
    </location>
</feature>
<evidence type="ECO:0000313" key="3">
    <source>
        <dbReference type="Proteomes" id="UP001151760"/>
    </source>
</evidence>
<name>A0ABQ5H0D7_9ASTR</name>
<organism evidence="2 3">
    <name type="scientific">Tanacetum coccineum</name>
    <dbReference type="NCBI Taxonomy" id="301880"/>
    <lineage>
        <taxon>Eukaryota</taxon>
        <taxon>Viridiplantae</taxon>
        <taxon>Streptophyta</taxon>
        <taxon>Embryophyta</taxon>
        <taxon>Tracheophyta</taxon>
        <taxon>Spermatophyta</taxon>
        <taxon>Magnoliopsida</taxon>
        <taxon>eudicotyledons</taxon>
        <taxon>Gunneridae</taxon>
        <taxon>Pentapetalae</taxon>
        <taxon>asterids</taxon>
        <taxon>campanulids</taxon>
        <taxon>Asterales</taxon>
        <taxon>Asteraceae</taxon>
        <taxon>Asteroideae</taxon>
        <taxon>Anthemideae</taxon>
        <taxon>Anthemidinae</taxon>
        <taxon>Tanacetum</taxon>
    </lineage>
</organism>
<keyword evidence="3" id="KW-1185">Reference proteome</keyword>
<proteinExistence type="predicted"/>
<reference evidence="2" key="1">
    <citation type="journal article" date="2022" name="Int. J. Mol. Sci.">
        <title>Draft Genome of Tanacetum Coccineum: Genomic Comparison of Closely Related Tanacetum-Family Plants.</title>
        <authorList>
            <person name="Yamashiro T."/>
            <person name="Shiraishi A."/>
            <person name="Nakayama K."/>
            <person name="Satake H."/>
        </authorList>
    </citation>
    <scope>NUCLEOTIDE SEQUENCE</scope>
</reference>
<comment type="caution">
    <text evidence="2">The sequence shown here is derived from an EMBL/GenBank/DDBJ whole genome shotgun (WGS) entry which is preliminary data.</text>
</comment>
<feature type="compositionally biased region" description="Acidic residues" evidence="1">
    <location>
        <begin position="238"/>
        <end position="252"/>
    </location>
</feature>